<evidence type="ECO:0000313" key="2">
    <source>
        <dbReference type="EMBL" id="HIT17099.1"/>
    </source>
</evidence>
<sequence length="150" mass="18130">MNYQIIKISEQPNWILKAALWFSKKWKIKKEEYQKSMLESVNYPIPEWYVLLDSNQTILAGAGVIENDFHPYHEFCPNLCALYVQKKYRNQKLATHLIQFIIKDMQQKGIKQLFLLTNHTSFYEKLNWKYITVIEDNEKQSMRVYQYILN</sequence>
<dbReference type="Proteomes" id="UP000886893">
    <property type="component" value="Unassembled WGS sequence"/>
</dbReference>
<dbReference type="AlphaFoldDB" id="A0A9D1G7Q6"/>
<dbReference type="Gene3D" id="3.40.630.30">
    <property type="match status" value="1"/>
</dbReference>
<dbReference type="CDD" id="cd04301">
    <property type="entry name" value="NAT_SF"/>
    <property type="match status" value="1"/>
</dbReference>
<gene>
    <name evidence="2" type="ORF">IAD04_01800</name>
</gene>
<protein>
    <submittedName>
        <fullName evidence="2">GNAT family N-acetyltransferase</fullName>
    </submittedName>
</protein>
<organism evidence="2 3">
    <name type="scientific">Candidatus Caccosoma faecigallinarum</name>
    <dbReference type="NCBI Taxonomy" id="2840720"/>
    <lineage>
        <taxon>Bacteria</taxon>
        <taxon>Bacillati</taxon>
        <taxon>Bacillota</taxon>
        <taxon>Bacillota incertae sedis</taxon>
        <taxon>Candidatus Caccosoma</taxon>
    </lineage>
</organism>
<dbReference type="PROSITE" id="PS51186">
    <property type="entry name" value="GNAT"/>
    <property type="match status" value="1"/>
</dbReference>
<evidence type="ECO:0000259" key="1">
    <source>
        <dbReference type="PROSITE" id="PS51186"/>
    </source>
</evidence>
<evidence type="ECO:0000313" key="3">
    <source>
        <dbReference type="Proteomes" id="UP000886893"/>
    </source>
</evidence>
<accession>A0A9D1G7Q6</accession>
<dbReference type="InterPro" id="IPR016181">
    <property type="entry name" value="Acyl_CoA_acyltransferase"/>
</dbReference>
<reference evidence="2" key="2">
    <citation type="journal article" date="2021" name="PeerJ">
        <title>Extensive microbial diversity within the chicken gut microbiome revealed by metagenomics and culture.</title>
        <authorList>
            <person name="Gilroy R."/>
            <person name="Ravi A."/>
            <person name="Getino M."/>
            <person name="Pursley I."/>
            <person name="Horton D.L."/>
            <person name="Alikhan N.F."/>
            <person name="Baker D."/>
            <person name="Gharbi K."/>
            <person name="Hall N."/>
            <person name="Watson M."/>
            <person name="Adriaenssens E.M."/>
            <person name="Foster-Nyarko E."/>
            <person name="Jarju S."/>
            <person name="Secka A."/>
            <person name="Antonio M."/>
            <person name="Oren A."/>
            <person name="Chaudhuri R.R."/>
            <person name="La Ragione R."/>
            <person name="Hildebrand F."/>
            <person name="Pallen M.J."/>
        </authorList>
    </citation>
    <scope>NUCLEOTIDE SEQUENCE</scope>
    <source>
        <strain evidence="2">14508</strain>
    </source>
</reference>
<dbReference type="EMBL" id="DVKI01000052">
    <property type="protein sequence ID" value="HIT17099.1"/>
    <property type="molecule type" value="Genomic_DNA"/>
</dbReference>
<dbReference type="Pfam" id="PF00583">
    <property type="entry name" value="Acetyltransf_1"/>
    <property type="match status" value="1"/>
</dbReference>
<dbReference type="InterPro" id="IPR000182">
    <property type="entry name" value="GNAT_dom"/>
</dbReference>
<reference evidence="2" key="1">
    <citation type="submission" date="2020-10" db="EMBL/GenBank/DDBJ databases">
        <authorList>
            <person name="Gilroy R."/>
        </authorList>
    </citation>
    <scope>NUCLEOTIDE SEQUENCE</scope>
    <source>
        <strain evidence="2">14508</strain>
    </source>
</reference>
<feature type="domain" description="N-acetyltransferase" evidence="1">
    <location>
        <begin position="6"/>
        <end position="147"/>
    </location>
</feature>
<comment type="caution">
    <text evidence="2">The sequence shown here is derived from an EMBL/GenBank/DDBJ whole genome shotgun (WGS) entry which is preliminary data.</text>
</comment>
<dbReference type="GO" id="GO:0016747">
    <property type="term" value="F:acyltransferase activity, transferring groups other than amino-acyl groups"/>
    <property type="evidence" value="ECO:0007669"/>
    <property type="project" value="InterPro"/>
</dbReference>
<proteinExistence type="predicted"/>
<name>A0A9D1G7Q6_9FIRM</name>
<dbReference type="SUPFAM" id="SSF55729">
    <property type="entry name" value="Acyl-CoA N-acyltransferases (Nat)"/>
    <property type="match status" value="1"/>
</dbReference>